<sequence>MSNCLSISYIFKTSLGSVNGSFTEGNVATIKKITCLDGKTIPYISGQSQKYAIRTKLREQGFSLSPVFSSENNKGVDITAGDPRFIDDDLFGYMIASRKENRRRTAPVRVSAAIALSPFKGDRDLGTKSKEGIDGQTMEAGGNLFETEIYYNFFKSDILVELDRVGRFKGYELEKKEKNAKPDPIELPLHERKKRVIALLESFKTLWGGGKQSRFMTDLSPKFIIYTRQSRKIPVLLESLNLDKNEVIDIDTILEVFQDSSFIDHAIVGLRSGIFSNDEEIKTRLSEAGYQVIPINGAINAMIADITSDSVIF</sequence>
<proteinExistence type="predicted"/>
<protein>
    <submittedName>
        <fullName evidence="3">CRISPR-associated negative autoregulator</fullName>
    </submittedName>
</protein>
<dbReference type="GO" id="GO:0051607">
    <property type="term" value="P:defense response to virus"/>
    <property type="evidence" value="ECO:0007669"/>
    <property type="project" value="UniProtKB-KW"/>
</dbReference>
<dbReference type="Pfam" id="PF01905">
    <property type="entry name" value="DevR"/>
    <property type="match status" value="1"/>
</dbReference>
<evidence type="ECO:0000256" key="2">
    <source>
        <dbReference type="ARBA" id="ARBA00025626"/>
    </source>
</evidence>
<organism evidence="3 4">
    <name type="scientific">Candidatus Jettenia ecosi</name>
    <dbReference type="NCBI Taxonomy" id="2494326"/>
    <lineage>
        <taxon>Bacteria</taxon>
        <taxon>Pseudomonadati</taxon>
        <taxon>Planctomycetota</taxon>
        <taxon>Candidatus Brocadiia</taxon>
        <taxon>Candidatus Brocadiales</taxon>
        <taxon>Candidatus Brocadiaceae</taxon>
        <taxon>Candidatus Jettenia</taxon>
    </lineage>
</organism>
<gene>
    <name evidence="3" type="ORF">JETT_2357</name>
</gene>
<evidence type="ECO:0000313" key="4">
    <source>
        <dbReference type="Proteomes" id="UP000319783"/>
    </source>
</evidence>
<dbReference type="NCBIfam" id="TIGR02585">
    <property type="entry name" value="cas_Cst2_DevR"/>
    <property type="match status" value="1"/>
</dbReference>
<comment type="function">
    <text evidence="2">CRISPR (clustered regularly interspaced short palindromic repeat) is an adaptive immune system that provides protection against mobile genetic elements (viruses, transposable elements and conjugative plasmids). CRISPR clusters contain spacers, sequences complementary to antecedent mobile elements, and target invading nucleic acids. CRISPR clusters are transcribed and processed into CRISPR RNA (crRNA).</text>
</comment>
<evidence type="ECO:0000313" key="3">
    <source>
        <dbReference type="EMBL" id="TLD41400.1"/>
    </source>
</evidence>
<dbReference type="InterPro" id="IPR013414">
    <property type="entry name" value="Cas7/Cst2/DevR_sub_I-B/Tneap"/>
</dbReference>
<accession>A0A533QLE4</accession>
<name>A0A533QLE4_9BACT</name>
<dbReference type="EMBL" id="SULG01000050">
    <property type="protein sequence ID" value="TLD41400.1"/>
    <property type="molecule type" value="Genomic_DNA"/>
</dbReference>
<comment type="caution">
    <text evidence="3">The sequence shown here is derived from an EMBL/GenBank/DDBJ whole genome shotgun (WGS) entry which is preliminary data.</text>
</comment>
<dbReference type="AlphaFoldDB" id="A0A533QLE4"/>
<keyword evidence="1" id="KW-0051">Antiviral defense</keyword>
<reference evidence="3 4" key="1">
    <citation type="submission" date="2019-04" db="EMBL/GenBank/DDBJ databases">
        <title>Genome of a novel bacterium Candidatus Jettenia ecosi reconstructed from metagenome of an anammox bioreactor.</title>
        <authorList>
            <person name="Mardanov A.V."/>
            <person name="Beletsky A.V."/>
            <person name="Ravin N.V."/>
            <person name="Botchkova E.A."/>
            <person name="Litti Y.V."/>
            <person name="Nozhevnikova A.N."/>
        </authorList>
    </citation>
    <scope>NUCLEOTIDE SEQUENCE [LARGE SCALE GENOMIC DNA]</scope>
    <source>
        <strain evidence="3">J2</strain>
    </source>
</reference>
<evidence type="ECO:0000256" key="1">
    <source>
        <dbReference type="ARBA" id="ARBA00023118"/>
    </source>
</evidence>
<dbReference type="NCBIfam" id="TIGR01875">
    <property type="entry name" value="cas_MJ0381"/>
    <property type="match status" value="1"/>
</dbReference>
<dbReference type="Proteomes" id="UP000319783">
    <property type="component" value="Unassembled WGS sequence"/>
</dbReference>
<dbReference type="InterPro" id="IPR010154">
    <property type="entry name" value="CRISPR-assoc_Cas7/Cst2/DevR"/>
</dbReference>